<name>A0A336KYC4_CULSO</name>
<organism evidence="3">
    <name type="scientific">Culicoides sonorensis</name>
    <name type="common">Biting midge</name>
    <dbReference type="NCBI Taxonomy" id="179676"/>
    <lineage>
        <taxon>Eukaryota</taxon>
        <taxon>Metazoa</taxon>
        <taxon>Ecdysozoa</taxon>
        <taxon>Arthropoda</taxon>
        <taxon>Hexapoda</taxon>
        <taxon>Insecta</taxon>
        <taxon>Pterygota</taxon>
        <taxon>Neoptera</taxon>
        <taxon>Endopterygota</taxon>
        <taxon>Diptera</taxon>
        <taxon>Nematocera</taxon>
        <taxon>Chironomoidea</taxon>
        <taxon>Ceratopogonidae</taxon>
        <taxon>Ceratopogoninae</taxon>
        <taxon>Culicoides</taxon>
        <taxon>Monoculicoides</taxon>
    </lineage>
</organism>
<dbReference type="PANTHER" id="PTHR22975">
    <property type="entry name" value="UBIQUITIN SPECIFIC PROTEINASE"/>
    <property type="match status" value="1"/>
</dbReference>
<dbReference type="InterPro" id="IPR052398">
    <property type="entry name" value="Ubiquitin_hydrolase_53/54"/>
</dbReference>
<dbReference type="VEuPathDB" id="VectorBase:CSON001439"/>
<dbReference type="SUPFAM" id="SSF54001">
    <property type="entry name" value="Cysteine proteinases"/>
    <property type="match status" value="1"/>
</dbReference>
<reference evidence="4" key="2">
    <citation type="submission" date="2018-07" db="EMBL/GenBank/DDBJ databases">
        <authorList>
            <person name="Quirk P.G."/>
            <person name="Krulwich T.A."/>
        </authorList>
    </citation>
    <scope>NUCLEOTIDE SEQUENCE</scope>
</reference>
<dbReference type="EMBL" id="UFQT01001215">
    <property type="protein sequence ID" value="SSX29546.1"/>
    <property type="molecule type" value="Genomic_DNA"/>
</dbReference>
<keyword evidence="1" id="KW-0833">Ubl conjugation pathway</keyword>
<dbReference type="Gene3D" id="3.90.70.10">
    <property type="entry name" value="Cysteine proteinases"/>
    <property type="match status" value="1"/>
</dbReference>
<evidence type="ECO:0000313" key="3">
    <source>
        <dbReference type="EMBL" id="SSX09823.1"/>
    </source>
</evidence>
<evidence type="ECO:0000313" key="4">
    <source>
        <dbReference type="EMBL" id="SSX29546.1"/>
    </source>
</evidence>
<dbReference type="PANTHER" id="PTHR22975:SF9">
    <property type="entry name" value="ECHINUS SPLICE FORM 3"/>
    <property type="match status" value="1"/>
</dbReference>
<dbReference type="GO" id="GO:0016787">
    <property type="term" value="F:hydrolase activity"/>
    <property type="evidence" value="ECO:0007669"/>
    <property type="project" value="UniProtKB-KW"/>
</dbReference>
<keyword evidence="2" id="KW-0378">Hydrolase</keyword>
<evidence type="ECO:0000256" key="2">
    <source>
        <dbReference type="ARBA" id="ARBA00022801"/>
    </source>
</evidence>
<dbReference type="AlphaFoldDB" id="A0A336KYC4"/>
<dbReference type="EMBL" id="UFQS01001215">
    <property type="protein sequence ID" value="SSX09823.1"/>
    <property type="molecule type" value="Genomic_DNA"/>
</dbReference>
<evidence type="ECO:0000256" key="1">
    <source>
        <dbReference type="ARBA" id="ARBA00022786"/>
    </source>
</evidence>
<protein>
    <submittedName>
        <fullName evidence="3">CSON001439 protein</fullName>
    </submittedName>
</protein>
<accession>A0A336KYC4</accession>
<sequence>MSYKTGVIQSPGSYKVPYLQNQTINMPPNRSVLGQHLSYLHSTNNQNQRIVMQNPNNVQPNQAQPQQMNRQTQIQHQLQQQFRPSLVSHAISPPPTGPSKGLLNGPGQNNCFLNCAVQVLWHLDAFRRQFRQLVNHVCGGQDCIFCALKVSYRKIFI</sequence>
<dbReference type="InterPro" id="IPR038765">
    <property type="entry name" value="Papain-like_cys_pep_sf"/>
</dbReference>
<reference evidence="3" key="1">
    <citation type="submission" date="2018-04" db="EMBL/GenBank/DDBJ databases">
        <authorList>
            <person name="Go L.Y."/>
            <person name="Mitchell J.A."/>
        </authorList>
    </citation>
    <scope>NUCLEOTIDE SEQUENCE</scope>
    <source>
        <tissue evidence="3">Whole organism</tissue>
    </source>
</reference>
<proteinExistence type="predicted"/>
<gene>
    <name evidence="3" type="primary">CSON001439</name>
</gene>